<name>A0A0V0ZDG9_9BILA</name>
<dbReference type="AlphaFoldDB" id="A0A0V0ZDG9"/>
<sequence>MFSVFFQENFQESGNDDDFVPEEVSEDEDHIITDEEITEEESGTDIRPKIIQPGTFHCSRRH</sequence>
<gene>
    <name evidence="1" type="ORF">T12_11293</name>
</gene>
<evidence type="ECO:0000313" key="2">
    <source>
        <dbReference type="Proteomes" id="UP000054783"/>
    </source>
</evidence>
<protein>
    <submittedName>
        <fullName evidence="1">Uncharacterized protein</fullName>
    </submittedName>
</protein>
<comment type="caution">
    <text evidence="1">The sequence shown here is derived from an EMBL/GenBank/DDBJ whole genome shotgun (WGS) entry which is preliminary data.</text>
</comment>
<accession>A0A0V0ZDG9</accession>
<proteinExistence type="predicted"/>
<evidence type="ECO:0000313" key="1">
    <source>
        <dbReference type="EMBL" id="KRY10074.1"/>
    </source>
</evidence>
<dbReference type="EMBL" id="JYDQ01000245">
    <property type="protein sequence ID" value="KRY10074.1"/>
    <property type="molecule type" value="Genomic_DNA"/>
</dbReference>
<keyword evidence="2" id="KW-1185">Reference proteome</keyword>
<dbReference type="Proteomes" id="UP000054783">
    <property type="component" value="Unassembled WGS sequence"/>
</dbReference>
<reference evidence="1 2" key="1">
    <citation type="submission" date="2015-01" db="EMBL/GenBank/DDBJ databases">
        <title>Evolution of Trichinella species and genotypes.</title>
        <authorList>
            <person name="Korhonen P.K."/>
            <person name="Edoardo P."/>
            <person name="Giuseppe L.R."/>
            <person name="Gasser R.B."/>
        </authorList>
    </citation>
    <scope>NUCLEOTIDE SEQUENCE [LARGE SCALE GENOMIC DNA]</scope>
    <source>
        <strain evidence="1">ISS2496</strain>
    </source>
</reference>
<organism evidence="1 2">
    <name type="scientific">Trichinella patagoniensis</name>
    <dbReference type="NCBI Taxonomy" id="990121"/>
    <lineage>
        <taxon>Eukaryota</taxon>
        <taxon>Metazoa</taxon>
        <taxon>Ecdysozoa</taxon>
        <taxon>Nematoda</taxon>
        <taxon>Enoplea</taxon>
        <taxon>Dorylaimia</taxon>
        <taxon>Trichinellida</taxon>
        <taxon>Trichinellidae</taxon>
        <taxon>Trichinella</taxon>
    </lineage>
</organism>
<dbReference type="STRING" id="990121.A0A0V0ZDG9"/>